<evidence type="ECO:0000313" key="8">
    <source>
        <dbReference type="EMBL" id="GBF88571.1"/>
    </source>
</evidence>
<evidence type="ECO:0000313" key="9">
    <source>
        <dbReference type="Proteomes" id="UP000247498"/>
    </source>
</evidence>
<evidence type="ECO:0000256" key="5">
    <source>
        <dbReference type="ARBA" id="ARBA00022748"/>
    </source>
</evidence>
<dbReference type="EMBL" id="BDRX01000005">
    <property type="protein sequence ID" value="GBF88571.1"/>
    <property type="molecule type" value="Genomic_DNA"/>
</dbReference>
<dbReference type="AlphaFoldDB" id="A0A2V0NM68"/>
<dbReference type="PROSITE" id="PS00194">
    <property type="entry name" value="THIOREDOXIN_1"/>
    <property type="match status" value="1"/>
</dbReference>
<sequence>MSVGSICPRLTGQTFVKGAPQPVPPPGVCVLEFWATWCGPCVQTVPHLAAVQRANAGRATVIGISMDDNVETVRRFVARQGDQMAYTVVVDASGSAQRDLYLRSGATGVPHAFVLDADHRIVFSGHPMDPAMGQKLQAAVAAAGSSGSAQPPWRVTESYEELMQRGVKELKGMLAKAGVPHADCLEKGDLARRILERLA</sequence>
<accession>A0A2V0NM68</accession>
<dbReference type="SUPFAM" id="SSF52833">
    <property type="entry name" value="Thioredoxin-like"/>
    <property type="match status" value="1"/>
</dbReference>
<keyword evidence="8" id="KW-0413">Isomerase</keyword>
<comment type="catalytic activity">
    <reaction evidence="1">
        <text>[glutaredoxin]-dithiol + a hydroperoxide = [glutaredoxin]-disulfide + an alcohol + H2O</text>
        <dbReference type="Rhea" id="RHEA:62624"/>
        <dbReference type="Rhea" id="RHEA-COMP:10729"/>
        <dbReference type="Rhea" id="RHEA-COMP:10730"/>
        <dbReference type="ChEBI" id="CHEBI:15377"/>
        <dbReference type="ChEBI" id="CHEBI:29950"/>
        <dbReference type="ChEBI" id="CHEBI:30879"/>
        <dbReference type="ChEBI" id="CHEBI:35924"/>
        <dbReference type="ChEBI" id="CHEBI:50058"/>
        <dbReference type="EC" id="1.11.1.25"/>
    </reaction>
</comment>
<gene>
    <name evidence="8" type="ORF">Rsub_01286</name>
</gene>
<dbReference type="InterPro" id="IPR013740">
    <property type="entry name" value="Redoxin"/>
</dbReference>
<name>A0A2V0NM68_9CHLO</name>
<dbReference type="InterPro" id="IPR036249">
    <property type="entry name" value="Thioredoxin-like_sf"/>
</dbReference>
<reference evidence="8 9" key="1">
    <citation type="journal article" date="2018" name="Sci. Rep.">
        <title>Raphidocelis subcapitata (=Pseudokirchneriella subcapitata) provides an insight into genome evolution and environmental adaptations in the Sphaeropleales.</title>
        <authorList>
            <person name="Suzuki S."/>
            <person name="Yamaguchi H."/>
            <person name="Nakajima N."/>
            <person name="Kawachi M."/>
        </authorList>
    </citation>
    <scope>NUCLEOTIDE SEQUENCE [LARGE SCALE GENOMIC DNA]</scope>
    <source>
        <strain evidence="8 9">NIES-35</strain>
    </source>
</reference>
<dbReference type="InterPro" id="IPR017937">
    <property type="entry name" value="Thioredoxin_CS"/>
</dbReference>
<evidence type="ECO:0000256" key="2">
    <source>
        <dbReference type="ARBA" id="ARBA00004196"/>
    </source>
</evidence>
<feature type="domain" description="Thioredoxin" evidence="7">
    <location>
        <begin position="1"/>
        <end position="145"/>
    </location>
</feature>
<evidence type="ECO:0000256" key="3">
    <source>
        <dbReference type="ARBA" id="ARBA00010505"/>
    </source>
</evidence>
<dbReference type="Gene3D" id="3.40.30.10">
    <property type="entry name" value="Glutaredoxin"/>
    <property type="match status" value="1"/>
</dbReference>
<dbReference type="PROSITE" id="PS51352">
    <property type="entry name" value="THIOREDOXIN_2"/>
    <property type="match status" value="1"/>
</dbReference>
<evidence type="ECO:0000256" key="4">
    <source>
        <dbReference type="ARBA" id="ARBA00013016"/>
    </source>
</evidence>
<dbReference type="PANTHER" id="PTHR42852:SF13">
    <property type="entry name" value="PROTEIN DIPZ"/>
    <property type="match status" value="1"/>
</dbReference>
<dbReference type="OrthoDB" id="2121326at2759"/>
<dbReference type="InParanoid" id="A0A2V0NM68"/>
<dbReference type="PANTHER" id="PTHR42852">
    <property type="entry name" value="THIOL:DISULFIDE INTERCHANGE PROTEIN DSBE"/>
    <property type="match status" value="1"/>
</dbReference>
<dbReference type="InterPro" id="IPR036361">
    <property type="entry name" value="SAP_dom_sf"/>
</dbReference>
<dbReference type="InterPro" id="IPR050553">
    <property type="entry name" value="Thioredoxin_ResA/DsbE_sf"/>
</dbReference>
<dbReference type="SUPFAM" id="SSF68906">
    <property type="entry name" value="SAP domain"/>
    <property type="match status" value="1"/>
</dbReference>
<proteinExistence type="inferred from homology"/>
<evidence type="ECO:0000259" key="7">
    <source>
        <dbReference type="PROSITE" id="PS51352"/>
    </source>
</evidence>
<comment type="caution">
    <text evidence="8">The sequence shown here is derived from an EMBL/GenBank/DDBJ whole genome shotgun (WGS) entry which is preliminary data.</text>
</comment>
<evidence type="ECO:0000256" key="6">
    <source>
        <dbReference type="ARBA" id="ARBA00031688"/>
    </source>
</evidence>
<keyword evidence="5" id="KW-0201">Cytochrome c-type biogenesis</keyword>
<comment type="similarity">
    <text evidence="3">Belongs to the peroxiredoxin family. Prx5 subfamily.</text>
</comment>
<protein>
    <recommendedName>
        <fullName evidence="4">glutaredoxin-dependent peroxiredoxin</fullName>
        <ecNumber evidence="4">1.11.1.25</ecNumber>
    </recommendedName>
    <alternativeName>
        <fullName evidence="6">Glutaredoxin-dependent peroxiredoxin</fullName>
    </alternativeName>
</protein>
<dbReference type="InterPro" id="IPR013766">
    <property type="entry name" value="Thioredoxin_domain"/>
</dbReference>
<dbReference type="GO" id="GO:0016853">
    <property type="term" value="F:isomerase activity"/>
    <property type="evidence" value="ECO:0007669"/>
    <property type="project" value="UniProtKB-KW"/>
</dbReference>
<comment type="subcellular location">
    <subcellularLocation>
        <location evidence="2">Cell envelope</location>
    </subcellularLocation>
</comment>
<dbReference type="GO" id="GO:0016491">
    <property type="term" value="F:oxidoreductase activity"/>
    <property type="evidence" value="ECO:0007669"/>
    <property type="project" value="InterPro"/>
</dbReference>
<dbReference type="Pfam" id="PF08534">
    <property type="entry name" value="Redoxin"/>
    <property type="match status" value="1"/>
</dbReference>
<dbReference type="GO" id="GO:0017004">
    <property type="term" value="P:cytochrome complex assembly"/>
    <property type="evidence" value="ECO:0007669"/>
    <property type="project" value="UniProtKB-KW"/>
</dbReference>
<organism evidence="8 9">
    <name type="scientific">Raphidocelis subcapitata</name>
    <dbReference type="NCBI Taxonomy" id="307507"/>
    <lineage>
        <taxon>Eukaryota</taxon>
        <taxon>Viridiplantae</taxon>
        <taxon>Chlorophyta</taxon>
        <taxon>core chlorophytes</taxon>
        <taxon>Chlorophyceae</taxon>
        <taxon>CS clade</taxon>
        <taxon>Sphaeropleales</taxon>
        <taxon>Selenastraceae</taxon>
        <taxon>Raphidocelis</taxon>
    </lineage>
</organism>
<dbReference type="CDD" id="cd02966">
    <property type="entry name" value="TlpA_like_family"/>
    <property type="match status" value="1"/>
</dbReference>
<keyword evidence="9" id="KW-1185">Reference proteome</keyword>
<dbReference type="EC" id="1.11.1.25" evidence="4"/>
<evidence type="ECO:0000256" key="1">
    <source>
        <dbReference type="ARBA" id="ARBA00001711"/>
    </source>
</evidence>
<dbReference type="Proteomes" id="UP000247498">
    <property type="component" value="Unassembled WGS sequence"/>
</dbReference>